<organism evidence="3 4">
    <name type="scientific">Naegleria lovaniensis</name>
    <name type="common">Amoeba</name>
    <dbReference type="NCBI Taxonomy" id="51637"/>
    <lineage>
        <taxon>Eukaryota</taxon>
        <taxon>Discoba</taxon>
        <taxon>Heterolobosea</taxon>
        <taxon>Tetramitia</taxon>
        <taxon>Eutetramitia</taxon>
        <taxon>Vahlkampfiidae</taxon>
        <taxon>Naegleria</taxon>
    </lineage>
</organism>
<feature type="compositionally biased region" description="Polar residues" evidence="1">
    <location>
        <begin position="35"/>
        <end position="51"/>
    </location>
</feature>
<name>A0AA88GPJ0_NAELO</name>
<feature type="transmembrane region" description="Helical" evidence="2">
    <location>
        <begin position="195"/>
        <end position="215"/>
    </location>
</feature>
<feature type="region of interest" description="Disordered" evidence="1">
    <location>
        <begin position="35"/>
        <end position="152"/>
    </location>
</feature>
<feature type="compositionally biased region" description="Low complexity" evidence="1">
    <location>
        <begin position="482"/>
        <end position="501"/>
    </location>
</feature>
<dbReference type="EMBL" id="PYSW02000022">
    <property type="protein sequence ID" value="KAG2382916.1"/>
    <property type="molecule type" value="Genomic_DNA"/>
</dbReference>
<evidence type="ECO:0000313" key="4">
    <source>
        <dbReference type="Proteomes" id="UP000816034"/>
    </source>
</evidence>
<dbReference type="PANTHER" id="PTHR37935:SF1">
    <property type="entry name" value="CHROMOSOME UNDETERMINED SCAFFOLD_14, WHOLE GENOME SHOTGUN SEQUENCE"/>
    <property type="match status" value="1"/>
</dbReference>
<feature type="compositionally biased region" description="Polar residues" evidence="1">
    <location>
        <begin position="581"/>
        <end position="592"/>
    </location>
</feature>
<comment type="caution">
    <text evidence="3">The sequence shown here is derived from an EMBL/GenBank/DDBJ whole genome shotgun (WGS) entry which is preliminary data.</text>
</comment>
<accession>A0AA88GPJ0</accession>
<feature type="compositionally biased region" description="Polar residues" evidence="1">
    <location>
        <begin position="443"/>
        <end position="463"/>
    </location>
</feature>
<reference evidence="3 4" key="1">
    <citation type="journal article" date="2018" name="BMC Genomics">
        <title>The genome of Naegleria lovaniensis, the basis for a comparative approach to unravel pathogenicity factors of the human pathogenic amoeba N. fowleri.</title>
        <authorList>
            <person name="Liechti N."/>
            <person name="Schurch N."/>
            <person name="Bruggmann R."/>
            <person name="Wittwer M."/>
        </authorList>
    </citation>
    <scope>NUCLEOTIDE SEQUENCE [LARGE SCALE GENOMIC DNA]</scope>
    <source>
        <strain evidence="3 4">ATCC 30569</strain>
    </source>
</reference>
<dbReference type="GeneID" id="68097338"/>
<keyword evidence="2" id="KW-1133">Transmembrane helix</keyword>
<keyword evidence="2" id="KW-0812">Transmembrane</keyword>
<dbReference type="RefSeq" id="XP_044548595.1">
    <property type="nucleotide sequence ID" value="XM_044694571.1"/>
</dbReference>
<evidence type="ECO:0000256" key="2">
    <source>
        <dbReference type="SAM" id="Phobius"/>
    </source>
</evidence>
<feature type="compositionally biased region" description="Polar residues" evidence="1">
    <location>
        <begin position="102"/>
        <end position="126"/>
    </location>
</feature>
<dbReference type="Proteomes" id="UP000816034">
    <property type="component" value="Unassembled WGS sequence"/>
</dbReference>
<evidence type="ECO:0000256" key="1">
    <source>
        <dbReference type="SAM" id="MobiDB-lite"/>
    </source>
</evidence>
<keyword evidence="4" id="KW-1185">Reference proteome</keyword>
<feature type="region of interest" description="Disordered" evidence="1">
    <location>
        <begin position="429"/>
        <end position="592"/>
    </location>
</feature>
<feature type="compositionally biased region" description="Low complexity" evidence="1">
    <location>
        <begin position="566"/>
        <end position="580"/>
    </location>
</feature>
<evidence type="ECO:0000313" key="3">
    <source>
        <dbReference type="EMBL" id="KAG2382916.1"/>
    </source>
</evidence>
<proteinExistence type="predicted"/>
<feature type="compositionally biased region" description="Polar residues" evidence="1">
    <location>
        <begin position="135"/>
        <end position="147"/>
    </location>
</feature>
<feature type="compositionally biased region" description="Polar residues" evidence="1">
    <location>
        <begin position="511"/>
        <end position="554"/>
    </location>
</feature>
<sequence>MGVMWMDSGCSGSAHHRFACFSSSIDRNYHQSLQRNAPRKTNNTTESSTVANNNKTNSTMNQKNNSKSNNSLDDSATTSSDQASNVDSTTPSTLLTPPTTPQEVDSMTTNSQINSSTNLASSPALPTTTNGTTTAQQSSLPNTTTPSPLLAPNIDPTLLASVNPQVVNPEYHFYTQKIRNLAYEIDLLLKRRGYFLFRVLIGSLIVIAVVIYKFGENIKNFFSHHGADVASKSLESKNLKMSAEQLSKDVVQQVLSDPKTVEQAVNFLSQLFARKDTQDLLVALLLQVLKDPTTQAYVSKFVKETVAMYLLNDEQTMQVTSDFVYRILQKPETKEQLVMLLNNALKDESFRQSVAEMFSSVILFDVVKKSGAELGADAVHTVLEDQAVKQHAETFITAVLLNQKIQHDAGFALWEALKVSLTPTWFYHPPKTTDQAQPGAEQDATSTTTGQAQPENSTEQNKAPQKEPSAVTESANSVANPALEQEQISQAAQSPAAALEQNLSSPPPPQDTQLSNAHLSQSNGSLTNLVSSAPSQQKNTSLSVSPTLSIQESSPPLIKESFEIASTPPQTSSKPTTSTQVALVNDNNNKQQ</sequence>
<gene>
    <name evidence="3" type="ORF">C9374_004883</name>
</gene>
<protein>
    <submittedName>
        <fullName evidence="3">Uncharacterized protein</fullName>
    </submittedName>
</protein>
<keyword evidence="2" id="KW-0472">Membrane</keyword>
<feature type="compositionally biased region" description="Low complexity" evidence="1">
    <location>
        <begin position="52"/>
        <end position="97"/>
    </location>
</feature>
<dbReference type="AlphaFoldDB" id="A0AA88GPJ0"/>
<dbReference type="PANTHER" id="PTHR37935">
    <property type="entry name" value="CHROMOSOME UNDETERMINED SCAFFOLD_14, WHOLE GENOME SHOTGUN SEQUENCE"/>
    <property type="match status" value="1"/>
</dbReference>